<dbReference type="RefSeq" id="WP_011099760.1">
    <property type="nucleotide sequence ID" value="NC_004557.1"/>
</dbReference>
<proteinExistence type="predicted"/>
<dbReference type="HOGENOM" id="CLU_167503_1_1_9"/>
<evidence type="ECO:0000313" key="1">
    <source>
        <dbReference type="EMBL" id="AAO36100.1"/>
    </source>
</evidence>
<accession>Q894J2</accession>
<dbReference type="STRING" id="212717.CTC_01551"/>
<evidence type="ECO:0000313" key="2">
    <source>
        <dbReference type="Proteomes" id="UP000001412"/>
    </source>
</evidence>
<keyword evidence="2" id="KW-1185">Reference proteome</keyword>
<dbReference type="GeneID" id="24255018"/>
<dbReference type="InterPro" id="IPR021146">
    <property type="entry name" value="Phage_gp6-like_head-tail"/>
</dbReference>
<reference evidence="1 2" key="1">
    <citation type="journal article" date="2003" name="Proc. Natl. Acad. Sci. U.S.A.">
        <title>The genome sequence of Clostridium tetani, the causative agent of tetanus disease.</title>
        <authorList>
            <person name="Brueggemann H."/>
            <person name="Baumer S."/>
            <person name="Fricke W.F."/>
            <person name="Wiezer A."/>
            <person name="Liesegang H."/>
            <person name="Decker I."/>
            <person name="Herzberg C."/>
            <person name="Martinez-Arias R."/>
            <person name="Merkl R."/>
            <person name="Henne A."/>
            <person name="Gottschalk G."/>
        </authorList>
    </citation>
    <scope>NUCLEOTIDE SEQUENCE [LARGE SCALE GENOMIC DNA]</scope>
    <source>
        <strain evidence="2">Massachusetts / E88</strain>
    </source>
</reference>
<dbReference type="KEGG" id="ctc:CTC_01551"/>
<evidence type="ECO:0008006" key="3">
    <source>
        <dbReference type="Google" id="ProtNLM"/>
    </source>
</evidence>
<dbReference type="Pfam" id="PF05135">
    <property type="entry name" value="Phage_connect_1"/>
    <property type="match status" value="1"/>
</dbReference>
<dbReference type="EMBL" id="AE015927">
    <property type="protein sequence ID" value="AAO36100.1"/>
    <property type="molecule type" value="Genomic_DNA"/>
</dbReference>
<dbReference type="Proteomes" id="UP000001412">
    <property type="component" value="Chromosome"/>
</dbReference>
<dbReference type="InterPro" id="IPR053746">
    <property type="entry name" value="Viral_HT_Connector_Assembly"/>
</dbReference>
<dbReference type="Gene3D" id="1.10.246.150">
    <property type="match status" value="1"/>
</dbReference>
<sequence length="105" mass="12069">MLKDIKILLNINDNSKDSILNIYIRKATTLIQNYLNNYNFKSDYIQANFKDAIIDIVVSAYNFKDNKNIKSKTQGARSITYADNTAFTITDSVANLLPMPYVKMY</sequence>
<dbReference type="OrthoDB" id="1918304at2"/>
<organism evidence="1 2">
    <name type="scientific">Clostridium tetani (strain Massachusetts / E88)</name>
    <dbReference type="NCBI Taxonomy" id="212717"/>
    <lineage>
        <taxon>Bacteria</taxon>
        <taxon>Bacillati</taxon>
        <taxon>Bacillota</taxon>
        <taxon>Clostridia</taxon>
        <taxon>Eubacteriales</taxon>
        <taxon>Clostridiaceae</taxon>
        <taxon>Clostridium</taxon>
    </lineage>
</organism>
<gene>
    <name evidence="1" type="ordered locus">CTC_01551</name>
</gene>
<protein>
    <recommendedName>
        <fullName evidence="3">Phage gp6-like head-tail connector protein</fullName>
    </recommendedName>
</protein>
<name>Q894J2_CLOTE</name>
<dbReference type="AlphaFoldDB" id="Q894J2"/>